<dbReference type="Proteomes" id="UP000192815">
    <property type="component" value="Unassembled WGS sequence"/>
</dbReference>
<dbReference type="RefSeq" id="WP_083185112.1">
    <property type="nucleotide sequence ID" value="NZ_CBCRZR010000001.1"/>
</dbReference>
<dbReference type="STRING" id="1958950.BZK31_21150"/>
<reference evidence="2" key="1">
    <citation type="submission" date="2017-02" db="EMBL/GenBank/DDBJ databases">
        <title>Pseudomonas floridae sp. nov., a novel pathogenic bacterial species isolated from tomato.</title>
        <authorList>
            <person name="Timilsina S."/>
            <person name="Vallad G.E."/>
            <person name="Jones J.B."/>
        </authorList>
    </citation>
    <scope>NUCLEOTIDE SEQUENCE [LARGE SCALE GENOMIC DNA]</scope>
    <source>
        <strain evidence="2">GEV388</strain>
    </source>
</reference>
<gene>
    <name evidence="1" type="ORF">BZK31_21150</name>
</gene>
<accession>A0A1X0N158</accession>
<sequence length="121" mass="12850">MSTSSKPSLLAPFVKEATLKKVGTEEILEVNLNNKITIELPAFEDTSCTLVLLNLANADGSLRPLASGNSPFISGQATLVTISNDHPDDTMNFKSGQKAKITGDLLGSDLVVPESKTYTLV</sequence>
<protein>
    <submittedName>
        <fullName evidence="1">Uncharacterized protein</fullName>
    </submittedName>
</protein>
<dbReference type="AlphaFoldDB" id="A0A1X0N158"/>
<proteinExistence type="predicted"/>
<dbReference type="EMBL" id="MUIO01000089">
    <property type="protein sequence ID" value="ORC57214.1"/>
    <property type="molecule type" value="Genomic_DNA"/>
</dbReference>
<comment type="caution">
    <text evidence="1">The sequence shown here is derived from an EMBL/GenBank/DDBJ whole genome shotgun (WGS) entry which is preliminary data.</text>
</comment>
<organism evidence="1 2">
    <name type="scientific">Pseudomonas floridensis</name>
    <dbReference type="NCBI Taxonomy" id="1958950"/>
    <lineage>
        <taxon>Bacteria</taxon>
        <taxon>Pseudomonadati</taxon>
        <taxon>Pseudomonadota</taxon>
        <taxon>Gammaproteobacteria</taxon>
        <taxon>Pseudomonadales</taxon>
        <taxon>Pseudomonadaceae</taxon>
        <taxon>Pseudomonas</taxon>
    </lineage>
</organism>
<keyword evidence="2" id="KW-1185">Reference proteome</keyword>
<evidence type="ECO:0000313" key="2">
    <source>
        <dbReference type="Proteomes" id="UP000192815"/>
    </source>
</evidence>
<evidence type="ECO:0000313" key="1">
    <source>
        <dbReference type="EMBL" id="ORC57214.1"/>
    </source>
</evidence>
<name>A0A1X0N158_9PSED</name>